<accession>M3TBS3</accession>
<comment type="caution">
    <text evidence="1">The sequence shown here is derived from an EMBL/GenBank/DDBJ whole genome shotgun (WGS) entry which is preliminary data.</text>
</comment>
<dbReference type="Proteomes" id="UP000035009">
    <property type="component" value="Unassembled WGS sequence"/>
</dbReference>
<evidence type="ECO:0000313" key="1">
    <source>
        <dbReference type="EMBL" id="GAC78836.1"/>
    </source>
</evidence>
<dbReference type="EMBL" id="BAOP01000005">
    <property type="protein sequence ID" value="GAC78836.1"/>
    <property type="molecule type" value="Genomic_DNA"/>
</dbReference>
<proteinExistence type="predicted"/>
<sequence>MKGPAMSIRHIESSTSLGQVTIVADVPRGETTTSLTGYAGGLERKQALVELDGPASAVAGHLF</sequence>
<keyword evidence="2" id="KW-1185">Reference proteome</keyword>
<organism evidence="1 2">
    <name type="scientific">Gordonia malaquae NBRC 108250</name>
    <dbReference type="NCBI Taxonomy" id="1223542"/>
    <lineage>
        <taxon>Bacteria</taxon>
        <taxon>Bacillati</taxon>
        <taxon>Actinomycetota</taxon>
        <taxon>Actinomycetes</taxon>
        <taxon>Mycobacteriales</taxon>
        <taxon>Gordoniaceae</taxon>
        <taxon>Gordonia</taxon>
    </lineage>
</organism>
<evidence type="ECO:0000313" key="2">
    <source>
        <dbReference type="Proteomes" id="UP000035009"/>
    </source>
</evidence>
<gene>
    <name evidence="1" type="ORF">GM1_005_00190</name>
</gene>
<name>M3TBS3_GORML</name>
<reference evidence="1 2" key="1">
    <citation type="submission" date="2013-02" db="EMBL/GenBank/DDBJ databases">
        <title>Whole genome shotgun sequence of Gordonia malaquae NBRC 108250.</title>
        <authorList>
            <person name="Yoshida I."/>
            <person name="Hosoyama A."/>
            <person name="Tsuchikane K."/>
            <person name="Ando Y."/>
            <person name="Baba S."/>
            <person name="Ohji S."/>
            <person name="Hamada M."/>
            <person name="Tamura T."/>
            <person name="Yamazoe A."/>
            <person name="Yamazaki S."/>
            <person name="Fujita N."/>
        </authorList>
    </citation>
    <scope>NUCLEOTIDE SEQUENCE [LARGE SCALE GENOMIC DNA]</scope>
    <source>
        <strain evidence="1 2">NBRC 108250</strain>
    </source>
</reference>
<protein>
    <submittedName>
        <fullName evidence="1">Uncharacterized protein</fullName>
    </submittedName>
</protein>
<dbReference type="AlphaFoldDB" id="M3TBS3"/>